<dbReference type="EMBL" id="PNCM01000001">
    <property type="protein sequence ID" value="TMP84248.1"/>
    <property type="molecule type" value="Genomic_DNA"/>
</dbReference>
<accession>A0A5S3YYY6</accession>
<dbReference type="RefSeq" id="WP_138565869.1">
    <property type="nucleotide sequence ID" value="NZ_PNCM01000001.1"/>
</dbReference>
<dbReference type="OrthoDB" id="6315294at2"/>
<protein>
    <submittedName>
        <fullName evidence="1">Uncharacterized protein</fullName>
    </submittedName>
</protein>
<dbReference type="Pfam" id="PF15575">
    <property type="entry name" value="Imm49"/>
    <property type="match status" value="1"/>
</dbReference>
<organism evidence="1 2">
    <name type="scientific">Pseudoalteromonas phenolica</name>
    <dbReference type="NCBI Taxonomy" id="161398"/>
    <lineage>
        <taxon>Bacteria</taxon>
        <taxon>Pseudomonadati</taxon>
        <taxon>Pseudomonadota</taxon>
        <taxon>Gammaproteobacteria</taxon>
        <taxon>Alteromonadales</taxon>
        <taxon>Pseudoalteromonadaceae</taxon>
        <taxon>Pseudoalteromonas</taxon>
    </lineage>
</organism>
<evidence type="ECO:0000313" key="2">
    <source>
        <dbReference type="Proteomes" id="UP000307362"/>
    </source>
</evidence>
<reference evidence="1 2" key="1">
    <citation type="submission" date="2017-12" db="EMBL/GenBank/DDBJ databases">
        <authorList>
            <person name="Paulsen S."/>
            <person name="Gram L.K."/>
        </authorList>
    </citation>
    <scope>NUCLEOTIDE SEQUENCE [LARGE SCALE GENOMIC DNA]</scope>
    <source>
        <strain evidence="1 2">S1189</strain>
    </source>
</reference>
<sequence>MKKIKITPLKFKDIDILKWQLASSNEDDLEFINKRIEADSFKHPILVLHAIGKAYVKIALCSCQEYQTFKESHFKENIVKNLLLANQCYHIAQQGRILPQGVTQTYTLDKVDYTLSGTDPSTWPYRNEYTQQLSLALVMRDMACVNTLMSYTPSIAAEHRGRLELEQGAYIEYMHSVIRDDIDHMAVHNKVMPLIEEVIPYSHHWELDLWHALGKLQQDRDLAAFELAVVESFTQHMQKQKKDRQLPDHYMPFLLLAPVCMAYDKFAYRPQHHNEYLPEWLISGRFDLPA</sequence>
<reference evidence="2" key="2">
    <citation type="submission" date="2019-06" db="EMBL/GenBank/DDBJ databases">
        <title>Co-occurence of chitin degradation, pigmentation and bioactivity in marine Pseudoalteromonas.</title>
        <authorList>
            <person name="Sonnenschein E.C."/>
            <person name="Bech P.K."/>
        </authorList>
    </citation>
    <scope>NUCLEOTIDE SEQUENCE [LARGE SCALE GENOMIC DNA]</scope>
    <source>
        <strain evidence="2">S1189</strain>
    </source>
</reference>
<gene>
    <name evidence="1" type="ORF">CWB73_00155</name>
</gene>
<evidence type="ECO:0000313" key="1">
    <source>
        <dbReference type="EMBL" id="TMP84248.1"/>
    </source>
</evidence>
<dbReference type="InterPro" id="IPR029074">
    <property type="entry name" value="Imm49"/>
</dbReference>
<proteinExistence type="predicted"/>
<dbReference type="Proteomes" id="UP000307362">
    <property type="component" value="Unassembled WGS sequence"/>
</dbReference>
<dbReference type="AlphaFoldDB" id="A0A5S3YYY6"/>
<name>A0A5S3YYY6_9GAMM</name>
<comment type="caution">
    <text evidence="1">The sequence shown here is derived from an EMBL/GenBank/DDBJ whole genome shotgun (WGS) entry which is preliminary data.</text>
</comment>